<dbReference type="GO" id="GO:0050821">
    <property type="term" value="P:protein stabilization"/>
    <property type="evidence" value="ECO:0007669"/>
    <property type="project" value="TreeGrafter"/>
</dbReference>
<proteinExistence type="inferred from homology"/>
<dbReference type="InterPro" id="IPR024930">
    <property type="entry name" value="Skp_dom_sf"/>
</dbReference>
<dbReference type="Pfam" id="PF03938">
    <property type="entry name" value="OmpH"/>
    <property type="match status" value="1"/>
</dbReference>
<dbReference type="GO" id="GO:0005829">
    <property type="term" value="C:cytosol"/>
    <property type="evidence" value="ECO:0007669"/>
    <property type="project" value="TreeGrafter"/>
</dbReference>
<dbReference type="OrthoDB" id="7061584at2"/>
<evidence type="ECO:0000256" key="1">
    <source>
        <dbReference type="ARBA" id="ARBA00018026"/>
    </source>
</evidence>
<evidence type="ECO:0000256" key="5">
    <source>
        <dbReference type="SAM" id="SignalP"/>
    </source>
</evidence>
<dbReference type="PANTHER" id="PTHR35089:SF1">
    <property type="entry name" value="CHAPERONE PROTEIN SKP"/>
    <property type="match status" value="1"/>
</dbReference>
<feature type="signal peptide" evidence="5">
    <location>
        <begin position="1"/>
        <end position="22"/>
    </location>
</feature>
<protein>
    <recommendedName>
        <fullName evidence="1">Chaperone protein Skp</fullName>
    </recommendedName>
</protein>
<dbReference type="PIRSF" id="PIRSF002094">
    <property type="entry name" value="OMP26_Skp"/>
    <property type="match status" value="1"/>
</dbReference>
<dbReference type="GO" id="GO:0051082">
    <property type="term" value="F:unfolded protein binding"/>
    <property type="evidence" value="ECO:0007669"/>
    <property type="project" value="InterPro"/>
</dbReference>
<accession>A0A2P5T260</accession>
<dbReference type="InterPro" id="IPR005632">
    <property type="entry name" value="Chaperone_Skp"/>
</dbReference>
<comment type="caution">
    <text evidence="6">The sequence shown here is derived from an EMBL/GenBank/DDBJ whole genome shotgun (WGS) entry which is preliminary data.</text>
</comment>
<feature type="chain" id="PRO_5015143331" description="Chaperone protein Skp" evidence="5">
    <location>
        <begin position="23"/>
        <end position="168"/>
    </location>
</feature>
<evidence type="ECO:0000256" key="4">
    <source>
        <dbReference type="SAM" id="Coils"/>
    </source>
</evidence>
<gene>
    <name evidence="6" type="ORF">CRV09_02145</name>
</gene>
<evidence type="ECO:0000256" key="3">
    <source>
        <dbReference type="PIRNR" id="PIRNR002094"/>
    </source>
</evidence>
<dbReference type="Proteomes" id="UP000295937">
    <property type="component" value="Unassembled WGS sequence"/>
</dbReference>
<dbReference type="SMART" id="SM00935">
    <property type="entry name" value="OmpH"/>
    <property type="match status" value="1"/>
</dbReference>
<dbReference type="AlphaFoldDB" id="A0A2P5T260"/>
<keyword evidence="4" id="KW-0175">Coiled coil</keyword>
<reference evidence="6 7" key="1">
    <citation type="journal article" date="2018" name="Genome Biol. Evol.">
        <title>Cladogenesis and Genomic Streamlining in Extracellular Endosymbionts of Tropical Stink Bugs.</title>
        <authorList>
            <person name="Otero-Bravo A."/>
            <person name="Goffredi S."/>
            <person name="Sabree Z.L."/>
        </authorList>
    </citation>
    <scope>NUCLEOTIDE SEQUENCE [LARGE SCALE GENOMIC DNA]</scope>
    <source>
        <strain evidence="6 7">SoEO</strain>
    </source>
</reference>
<feature type="coiled-coil region" evidence="4">
    <location>
        <begin position="46"/>
        <end position="77"/>
    </location>
</feature>
<evidence type="ECO:0000256" key="2">
    <source>
        <dbReference type="ARBA" id="ARBA00022729"/>
    </source>
</evidence>
<evidence type="ECO:0000313" key="7">
    <source>
        <dbReference type="Proteomes" id="UP000295937"/>
    </source>
</evidence>
<name>A0A2P5T260_9GAMM</name>
<dbReference type="RefSeq" id="WP_136132518.1">
    <property type="nucleotide sequence ID" value="NZ_PDKR01000002.1"/>
</dbReference>
<dbReference type="EMBL" id="PDKR01000002">
    <property type="protein sequence ID" value="PPI88681.1"/>
    <property type="molecule type" value="Genomic_DNA"/>
</dbReference>
<evidence type="ECO:0000313" key="6">
    <source>
        <dbReference type="EMBL" id="PPI88681.1"/>
    </source>
</evidence>
<dbReference type="PANTHER" id="PTHR35089">
    <property type="entry name" value="CHAPERONE PROTEIN SKP"/>
    <property type="match status" value="1"/>
</dbReference>
<organism evidence="6 7">
    <name type="scientific">Candidatus Pantoea edessiphila</name>
    <dbReference type="NCBI Taxonomy" id="2044610"/>
    <lineage>
        <taxon>Bacteria</taxon>
        <taxon>Pseudomonadati</taxon>
        <taxon>Pseudomonadota</taxon>
        <taxon>Gammaproteobacteria</taxon>
        <taxon>Enterobacterales</taxon>
        <taxon>Erwiniaceae</taxon>
        <taxon>Pantoea</taxon>
    </lineage>
</organism>
<comment type="similarity">
    <text evidence="3">Belongs to the skp family.</text>
</comment>
<keyword evidence="2 5" id="KW-0732">Signal</keyword>
<dbReference type="Gene3D" id="3.30.910.20">
    <property type="entry name" value="Skp domain"/>
    <property type="match status" value="1"/>
</dbReference>
<dbReference type="SUPFAM" id="SSF111384">
    <property type="entry name" value="OmpH-like"/>
    <property type="match status" value="1"/>
</dbReference>
<sequence length="168" mass="19838">MKKFLFLASLVIIFTFSTYSQASNKVIAVVNLYDILQKLSTKTNFVKKIEIEFKIRENELKNQERNLKNKIDSYNRDKSIMKLSEKNKLEKYIIKHREIFSSKLQIFEQDKIRRQIEERNKILIKIQNAITQVAKKRNYDMVIDSKATAYISSEANNITGEVLKIVKK</sequence>